<dbReference type="AlphaFoldDB" id="A0A1E3PZ62"/>
<protein>
    <submittedName>
        <fullName evidence="1">Uncharacterized protein</fullName>
    </submittedName>
</protein>
<keyword evidence="2" id="KW-1185">Reference proteome</keyword>
<proteinExistence type="predicted"/>
<organism evidence="1 2">
    <name type="scientific">Lipomyces starkeyi NRRL Y-11557</name>
    <dbReference type="NCBI Taxonomy" id="675824"/>
    <lineage>
        <taxon>Eukaryota</taxon>
        <taxon>Fungi</taxon>
        <taxon>Dikarya</taxon>
        <taxon>Ascomycota</taxon>
        <taxon>Saccharomycotina</taxon>
        <taxon>Lipomycetes</taxon>
        <taxon>Lipomycetales</taxon>
        <taxon>Lipomycetaceae</taxon>
        <taxon>Lipomyces</taxon>
    </lineage>
</organism>
<gene>
    <name evidence="1" type="ORF">LIPSTDRAFT_74157</name>
</gene>
<sequence>MDTLPDSDSFSDSLSTLRSSVVYGSKMVFGSKRLSFCSSIRILRGKTVQLGRDLV</sequence>
<feature type="non-terminal residue" evidence="1">
    <location>
        <position position="55"/>
    </location>
</feature>
<name>A0A1E3PZ62_LIPST</name>
<reference evidence="1 2" key="1">
    <citation type="journal article" date="2016" name="Proc. Natl. Acad. Sci. U.S.A.">
        <title>Comparative genomics of biotechnologically important yeasts.</title>
        <authorList>
            <person name="Riley R."/>
            <person name="Haridas S."/>
            <person name="Wolfe K.H."/>
            <person name="Lopes M.R."/>
            <person name="Hittinger C.T."/>
            <person name="Goeker M."/>
            <person name="Salamov A.A."/>
            <person name="Wisecaver J.H."/>
            <person name="Long T.M."/>
            <person name="Calvey C.H."/>
            <person name="Aerts A.L."/>
            <person name="Barry K.W."/>
            <person name="Choi C."/>
            <person name="Clum A."/>
            <person name="Coughlan A.Y."/>
            <person name="Deshpande S."/>
            <person name="Douglass A.P."/>
            <person name="Hanson S.J."/>
            <person name="Klenk H.-P."/>
            <person name="LaButti K.M."/>
            <person name="Lapidus A."/>
            <person name="Lindquist E.A."/>
            <person name="Lipzen A.M."/>
            <person name="Meier-Kolthoff J.P."/>
            <person name="Ohm R.A."/>
            <person name="Otillar R.P."/>
            <person name="Pangilinan J.L."/>
            <person name="Peng Y."/>
            <person name="Rokas A."/>
            <person name="Rosa C.A."/>
            <person name="Scheuner C."/>
            <person name="Sibirny A.A."/>
            <person name="Slot J.C."/>
            <person name="Stielow J.B."/>
            <person name="Sun H."/>
            <person name="Kurtzman C.P."/>
            <person name="Blackwell M."/>
            <person name="Grigoriev I.V."/>
            <person name="Jeffries T.W."/>
        </authorList>
    </citation>
    <scope>NUCLEOTIDE SEQUENCE [LARGE SCALE GENOMIC DNA]</scope>
    <source>
        <strain evidence="1 2">NRRL Y-11557</strain>
    </source>
</reference>
<evidence type="ECO:0000313" key="1">
    <source>
        <dbReference type="EMBL" id="ODQ70701.1"/>
    </source>
</evidence>
<dbReference type="Proteomes" id="UP000094385">
    <property type="component" value="Unassembled WGS sequence"/>
</dbReference>
<evidence type="ECO:0000313" key="2">
    <source>
        <dbReference type="Proteomes" id="UP000094385"/>
    </source>
</evidence>
<dbReference type="EMBL" id="KV454299">
    <property type="protein sequence ID" value="ODQ70701.1"/>
    <property type="molecule type" value="Genomic_DNA"/>
</dbReference>
<accession>A0A1E3PZ62</accession>